<keyword evidence="1" id="KW-0479">Metal-binding</keyword>
<organism evidence="4 5">
    <name type="scientific">Apiospora aurea</name>
    <dbReference type="NCBI Taxonomy" id="335848"/>
    <lineage>
        <taxon>Eukaryota</taxon>
        <taxon>Fungi</taxon>
        <taxon>Dikarya</taxon>
        <taxon>Ascomycota</taxon>
        <taxon>Pezizomycotina</taxon>
        <taxon>Sordariomycetes</taxon>
        <taxon>Xylariomycetidae</taxon>
        <taxon>Amphisphaeriales</taxon>
        <taxon>Apiosporaceae</taxon>
        <taxon>Apiospora</taxon>
    </lineage>
</organism>
<evidence type="ECO:0000259" key="3">
    <source>
        <dbReference type="PROSITE" id="PS50157"/>
    </source>
</evidence>
<dbReference type="SUPFAM" id="SSF57667">
    <property type="entry name" value="beta-beta-alpha zinc fingers"/>
    <property type="match status" value="1"/>
</dbReference>
<evidence type="ECO:0000256" key="1">
    <source>
        <dbReference type="PROSITE-ProRule" id="PRU00042"/>
    </source>
</evidence>
<reference evidence="4 5" key="1">
    <citation type="submission" date="2023-01" db="EMBL/GenBank/DDBJ databases">
        <title>Analysis of 21 Apiospora genomes using comparative genomics revels a genus with tremendous synthesis potential of carbohydrate active enzymes and secondary metabolites.</title>
        <authorList>
            <person name="Sorensen T."/>
        </authorList>
    </citation>
    <scope>NUCLEOTIDE SEQUENCE [LARGE SCALE GENOMIC DNA]</scope>
    <source>
        <strain evidence="4 5">CBS 24483</strain>
    </source>
</reference>
<evidence type="ECO:0000313" key="4">
    <source>
        <dbReference type="EMBL" id="KAK7959047.1"/>
    </source>
</evidence>
<evidence type="ECO:0000313" key="5">
    <source>
        <dbReference type="Proteomes" id="UP001391051"/>
    </source>
</evidence>
<proteinExistence type="predicted"/>
<gene>
    <name evidence="4" type="ORF">PG986_003901</name>
</gene>
<feature type="region of interest" description="Disordered" evidence="2">
    <location>
        <begin position="143"/>
        <end position="167"/>
    </location>
</feature>
<dbReference type="RefSeq" id="XP_066702750.1">
    <property type="nucleotide sequence ID" value="XM_066840123.1"/>
</dbReference>
<dbReference type="GeneID" id="92073185"/>
<sequence>MSNNNGAASASAEHFTCNVCHRHLKTQRGLERHRAVHDRLSCDECGAQFTQSDSIARHNLSYHGINTPHCKEVPSKDAESQNTQSDTRGESDEQMEDVDDGDLDDEYQLQIFSLQEQLEEEREGRRMEIADMHTTYKRKLEELMAKGSGKDKELEKSIKEVHDSIPL</sequence>
<dbReference type="Gene3D" id="3.30.160.60">
    <property type="entry name" value="Classic Zinc Finger"/>
    <property type="match status" value="1"/>
</dbReference>
<name>A0ABR1QL15_9PEZI</name>
<comment type="caution">
    <text evidence="4">The sequence shown here is derived from an EMBL/GenBank/DDBJ whole genome shotgun (WGS) entry which is preliminary data.</text>
</comment>
<evidence type="ECO:0000256" key="2">
    <source>
        <dbReference type="SAM" id="MobiDB-lite"/>
    </source>
</evidence>
<dbReference type="SMART" id="SM00355">
    <property type="entry name" value="ZnF_C2H2"/>
    <property type="match status" value="2"/>
</dbReference>
<dbReference type="Proteomes" id="UP001391051">
    <property type="component" value="Unassembled WGS sequence"/>
</dbReference>
<dbReference type="PROSITE" id="PS00028">
    <property type="entry name" value="ZINC_FINGER_C2H2_1"/>
    <property type="match status" value="2"/>
</dbReference>
<keyword evidence="1" id="KW-0862">Zinc</keyword>
<feature type="domain" description="C2H2-type" evidence="3">
    <location>
        <begin position="15"/>
        <end position="37"/>
    </location>
</feature>
<feature type="region of interest" description="Disordered" evidence="2">
    <location>
        <begin position="66"/>
        <end position="105"/>
    </location>
</feature>
<dbReference type="Pfam" id="PF00096">
    <property type="entry name" value="zf-C2H2"/>
    <property type="match status" value="1"/>
</dbReference>
<feature type="compositionally biased region" description="Acidic residues" evidence="2">
    <location>
        <begin position="92"/>
        <end position="105"/>
    </location>
</feature>
<feature type="compositionally biased region" description="Basic and acidic residues" evidence="2">
    <location>
        <begin position="69"/>
        <end position="79"/>
    </location>
</feature>
<keyword evidence="5" id="KW-1185">Reference proteome</keyword>
<accession>A0ABR1QL15</accession>
<protein>
    <recommendedName>
        <fullName evidence="3">C2H2-type domain-containing protein</fullName>
    </recommendedName>
</protein>
<feature type="domain" description="C2H2-type" evidence="3">
    <location>
        <begin position="40"/>
        <end position="68"/>
    </location>
</feature>
<dbReference type="InterPro" id="IPR013087">
    <property type="entry name" value="Znf_C2H2_type"/>
</dbReference>
<keyword evidence="1" id="KW-0863">Zinc-finger</keyword>
<dbReference type="EMBL" id="JAQQWE010000003">
    <property type="protein sequence ID" value="KAK7959047.1"/>
    <property type="molecule type" value="Genomic_DNA"/>
</dbReference>
<dbReference type="InterPro" id="IPR036236">
    <property type="entry name" value="Znf_C2H2_sf"/>
</dbReference>
<dbReference type="PROSITE" id="PS50157">
    <property type="entry name" value="ZINC_FINGER_C2H2_2"/>
    <property type="match status" value="2"/>
</dbReference>